<gene>
    <name evidence="3" type="ORF">H6P81_017197</name>
</gene>
<name>A0AAV7DYH4_ARIFI</name>
<feature type="region of interest" description="Disordered" evidence="1">
    <location>
        <begin position="189"/>
        <end position="212"/>
    </location>
</feature>
<evidence type="ECO:0000313" key="4">
    <source>
        <dbReference type="Proteomes" id="UP000825729"/>
    </source>
</evidence>
<dbReference type="AlphaFoldDB" id="A0AAV7DYH4"/>
<feature type="compositionally biased region" description="Basic and acidic residues" evidence="1">
    <location>
        <begin position="56"/>
        <end position="70"/>
    </location>
</feature>
<sequence length="212" mass="24521">MMMKKHKAFCSLLLFLLVFTAAVQFFAEFQSAEAKRRVSIPDDLDDVEDDEEDEGWKEWGKKTAGPKEFDPPPDIEGMDLSKIQDEMLKRQFGPVFGFVKLRLGVPRNEEDIPEIATRWAKVLRTASMEAQFAGIDLYTIMFSMENGQDIEEFKNFILSQPEAYEIKIGDHIFRRSGDPPLEEVIEMLKKQRGEENNEVDTVEEPKHQNDEL</sequence>
<reference evidence="3 4" key="1">
    <citation type="submission" date="2021-07" db="EMBL/GenBank/DDBJ databases">
        <title>The Aristolochia fimbriata genome: insights into angiosperm evolution, floral development and chemical biosynthesis.</title>
        <authorList>
            <person name="Jiao Y."/>
        </authorList>
    </citation>
    <scope>NUCLEOTIDE SEQUENCE [LARGE SCALE GENOMIC DNA]</scope>
    <source>
        <strain evidence="3">IBCAS-2021</strain>
        <tissue evidence="3">Leaf</tissue>
    </source>
</reference>
<evidence type="ECO:0000256" key="1">
    <source>
        <dbReference type="SAM" id="MobiDB-lite"/>
    </source>
</evidence>
<organism evidence="3 4">
    <name type="scientific">Aristolochia fimbriata</name>
    <name type="common">White veined hardy Dutchman's pipe vine</name>
    <dbReference type="NCBI Taxonomy" id="158543"/>
    <lineage>
        <taxon>Eukaryota</taxon>
        <taxon>Viridiplantae</taxon>
        <taxon>Streptophyta</taxon>
        <taxon>Embryophyta</taxon>
        <taxon>Tracheophyta</taxon>
        <taxon>Spermatophyta</taxon>
        <taxon>Magnoliopsida</taxon>
        <taxon>Magnoliidae</taxon>
        <taxon>Piperales</taxon>
        <taxon>Aristolochiaceae</taxon>
        <taxon>Aristolochia</taxon>
    </lineage>
</organism>
<keyword evidence="4" id="KW-1185">Reference proteome</keyword>
<dbReference type="PANTHER" id="PTHR36357:SF1">
    <property type="entry name" value="OS03G0148300 PROTEIN"/>
    <property type="match status" value="1"/>
</dbReference>
<feature type="region of interest" description="Disordered" evidence="1">
    <location>
        <begin position="43"/>
        <end position="74"/>
    </location>
</feature>
<evidence type="ECO:0000256" key="2">
    <source>
        <dbReference type="SAM" id="SignalP"/>
    </source>
</evidence>
<accession>A0AAV7DYH4</accession>
<feature type="signal peptide" evidence="2">
    <location>
        <begin position="1"/>
        <end position="22"/>
    </location>
</feature>
<keyword evidence="2" id="KW-0732">Signal</keyword>
<feature type="compositionally biased region" description="Basic and acidic residues" evidence="1">
    <location>
        <begin position="203"/>
        <end position="212"/>
    </location>
</feature>
<dbReference type="Proteomes" id="UP000825729">
    <property type="component" value="Unassembled WGS sequence"/>
</dbReference>
<evidence type="ECO:0000313" key="3">
    <source>
        <dbReference type="EMBL" id="KAG9441343.1"/>
    </source>
</evidence>
<evidence type="ECO:0008006" key="5">
    <source>
        <dbReference type="Google" id="ProtNLM"/>
    </source>
</evidence>
<dbReference type="PANTHER" id="PTHR36357">
    <property type="entry name" value="OS03G0148300 PROTEIN"/>
    <property type="match status" value="1"/>
</dbReference>
<dbReference type="Gene3D" id="3.30.70.260">
    <property type="match status" value="1"/>
</dbReference>
<dbReference type="EMBL" id="JAINDJ010000007">
    <property type="protein sequence ID" value="KAG9441343.1"/>
    <property type="molecule type" value="Genomic_DNA"/>
</dbReference>
<comment type="caution">
    <text evidence="3">The sequence shown here is derived from an EMBL/GenBank/DDBJ whole genome shotgun (WGS) entry which is preliminary data.</text>
</comment>
<feature type="chain" id="PRO_5043339061" description="Mesoderm development candidate 2" evidence="2">
    <location>
        <begin position="23"/>
        <end position="212"/>
    </location>
</feature>
<feature type="compositionally biased region" description="Acidic residues" evidence="1">
    <location>
        <begin position="43"/>
        <end position="55"/>
    </location>
</feature>
<proteinExistence type="predicted"/>
<protein>
    <recommendedName>
        <fullName evidence="5">Mesoderm development candidate 2</fullName>
    </recommendedName>
</protein>